<comment type="caution">
    <text evidence="1">The sequence shown here is derived from an EMBL/GenBank/DDBJ whole genome shotgun (WGS) entry which is preliminary data.</text>
</comment>
<sequence length="152" mass="17518">MSYAILRQHRLPSPRLRTHSIRRTPNNVETAILRTSKETYYEAFDVMIKTNRFVKTSSEPGLPIKAALNGQRVPMFTVDKDLVDRFEGYVLAIAVRRKLVRDQYSHPSVVLAEFTAAKESGFRLYQQRNIEKACLQWQDAALDVDKMIQTSS</sequence>
<dbReference type="EMBL" id="QGDH01000094">
    <property type="protein sequence ID" value="RAR07851.1"/>
    <property type="molecule type" value="Genomic_DNA"/>
</dbReference>
<dbReference type="AlphaFoldDB" id="A0A364MZN1"/>
<protein>
    <submittedName>
        <fullName evidence="1">Uncharacterized protein</fullName>
    </submittedName>
</protein>
<organism evidence="1 2">
    <name type="scientific">Stemphylium lycopersici</name>
    <name type="common">Tomato gray leaf spot disease fungus</name>
    <name type="synonym">Thyrospora lycopersici</name>
    <dbReference type="NCBI Taxonomy" id="183478"/>
    <lineage>
        <taxon>Eukaryota</taxon>
        <taxon>Fungi</taxon>
        <taxon>Dikarya</taxon>
        <taxon>Ascomycota</taxon>
        <taxon>Pezizomycotina</taxon>
        <taxon>Dothideomycetes</taxon>
        <taxon>Pleosporomycetidae</taxon>
        <taxon>Pleosporales</taxon>
        <taxon>Pleosporineae</taxon>
        <taxon>Pleosporaceae</taxon>
        <taxon>Stemphylium</taxon>
    </lineage>
</organism>
<accession>A0A364MZN1</accession>
<evidence type="ECO:0000313" key="1">
    <source>
        <dbReference type="EMBL" id="RAR07851.1"/>
    </source>
</evidence>
<evidence type="ECO:0000313" key="2">
    <source>
        <dbReference type="Proteomes" id="UP000249619"/>
    </source>
</evidence>
<name>A0A364MZN1_STELY</name>
<reference evidence="2" key="1">
    <citation type="submission" date="2018-05" db="EMBL/GenBank/DDBJ databases">
        <title>Draft genome sequence of Stemphylium lycopersici strain CIDEFI 213.</title>
        <authorList>
            <person name="Medina R."/>
            <person name="Franco M.E.E."/>
            <person name="Lucentini C.G."/>
            <person name="Saparrat M.C.N."/>
            <person name="Balatti P.A."/>
        </authorList>
    </citation>
    <scope>NUCLEOTIDE SEQUENCE [LARGE SCALE GENOMIC DNA]</scope>
    <source>
        <strain evidence="2">CIDEFI 213</strain>
    </source>
</reference>
<gene>
    <name evidence="1" type="ORF">DDE83_006269</name>
</gene>
<keyword evidence="2" id="KW-1185">Reference proteome</keyword>
<dbReference type="Proteomes" id="UP000249619">
    <property type="component" value="Unassembled WGS sequence"/>
</dbReference>
<proteinExistence type="predicted"/>